<dbReference type="PROSITE" id="PS51272">
    <property type="entry name" value="SLH"/>
    <property type="match status" value="1"/>
</dbReference>
<keyword evidence="4" id="KW-1185">Reference proteome</keyword>
<dbReference type="PANTHER" id="PTHR43308">
    <property type="entry name" value="OUTER MEMBRANE PROTEIN ALPHA-RELATED"/>
    <property type="match status" value="1"/>
</dbReference>
<dbReference type="Proteomes" id="UP000245202">
    <property type="component" value="Unassembled WGS sequence"/>
</dbReference>
<keyword evidence="1" id="KW-0732">Signal</keyword>
<comment type="caution">
    <text evidence="3">The sequence shown here is derived from an EMBL/GenBank/DDBJ whole genome shotgun (WGS) entry which is preliminary data.</text>
</comment>
<evidence type="ECO:0000259" key="2">
    <source>
        <dbReference type="PROSITE" id="PS51272"/>
    </source>
</evidence>
<gene>
    <name evidence="3" type="ORF">PAT3040_02649</name>
</gene>
<organism evidence="3 4">
    <name type="scientific">Paenibacillus agaridevorans</name>
    <dbReference type="NCBI Taxonomy" id="171404"/>
    <lineage>
        <taxon>Bacteria</taxon>
        <taxon>Bacillati</taxon>
        <taxon>Bacillota</taxon>
        <taxon>Bacilli</taxon>
        <taxon>Bacillales</taxon>
        <taxon>Paenibacillaceae</taxon>
        <taxon>Paenibacillus</taxon>
    </lineage>
</organism>
<protein>
    <recommendedName>
        <fullName evidence="2">SLH domain-containing protein</fullName>
    </recommendedName>
</protein>
<sequence length="446" mass="50258">MEMLAMRHRFVKVIMAFMLFSSLTTIYAHAEPVNFKDTGKHWAKAQIDEAVQKGYVNGFPDGSFKPDQPVTRAQFVKMIVTALGLDFAPEGSVWYETYVESAKNAGIYQSQDFDAKKMNENIVRQHMAWLAVRAADDTLHTVESSGITKEAEINRWPLTATNNKITRSDAFMRKYYEGFLVHQAFGRGILNGFGGNVIDLDRTTTRAQAVTVIERILSLREGKKLVSDKYATAEAELLWLKTNAFTMAPHIFDDPKGVSMRIGYKLENLVFQNATLHSEVKRIILIDLDDAKDPYRKLLPETNLLGFRDGNFGKMPSDAYAMYIEYETFTNKNPKQYVGEVTLRTQSYKQPSPFPFDKLVQPSVLITKEKGFEHVSSFGPSKGANGVGSGVMVWAIPNSGYSLNENIGSDKNKPDRIISFTFYTSGYYGDPVTNTIFYGTTTHYSK</sequence>
<evidence type="ECO:0000313" key="3">
    <source>
        <dbReference type="EMBL" id="GBG08082.1"/>
    </source>
</evidence>
<dbReference type="Pfam" id="PF00395">
    <property type="entry name" value="SLH"/>
    <property type="match status" value="1"/>
</dbReference>
<accession>A0A2R5EN65</accession>
<dbReference type="InterPro" id="IPR001119">
    <property type="entry name" value="SLH_dom"/>
</dbReference>
<name>A0A2R5EN65_9BACL</name>
<evidence type="ECO:0000256" key="1">
    <source>
        <dbReference type="SAM" id="SignalP"/>
    </source>
</evidence>
<feature type="chain" id="PRO_5015324460" description="SLH domain-containing protein" evidence="1">
    <location>
        <begin position="31"/>
        <end position="446"/>
    </location>
</feature>
<evidence type="ECO:0000313" key="4">
    <source>
        <dbReference type="Proteomes" id="UP000245202"/>
    </source>
</evidence>
<feature type="signal peptide" evidence="1">
    <location>
        <begin position="1"/>
        <end position="30"/>
    </location>
</feature>
<dbReference type="EMBL" id="BDQX01000136">
    <property type="protein sequence ID" value="GBG08082.1"/>
    <property type="molecule type" value="Genomic_DNA"/>
</dbReference>
<feature type="domain" description="SLH" evidence="2">
    <location>
        <begin position="30"/>
        <end position="93"/>
    </location>
</feature>
<reference evidence="3 4" key="1">
    <citation type="submission" date="2017-08" db="EMBL/GenBank/DDBJ databases">
        <title>Substantial Increase in Enzyme Production by Combined Drug-Resistance Mutations in Paenibacillus agaridevorans.</title>
        <authorList>
            <person name="Tanaka Y."/>
            <person name="Funane K."/>
            <person name="Hosaka T."/>
            <person name="Shiwa Y."/>
            <person name="Fujita N."/>
            <person name="Miyazaki T."/>
            <person name="Yoshikawa H."/>
            <person name="Murakami K."/>
            <person name="Kasahara K."/>
            <person name="Inaoka T."/>
            <person name="Hiraga Y."/>
            <person name="Ochi K."/>
        </authorList>
    </citation>
    <scope>NUCLEOTIDE SEQUENCE [LARGE SCALE GENOMIC DNA]</scope>
    <source>
        <strain evidence="3 4">T-3040</strain>
    </source>
</reference>
<dbReference type="PANTHER" id="PTHR43308:SF5">
    <property type="entry name" value="S-LAYER PROTEIN _ PEPTIDOGLYCAN ENDO-BETA-N-ACETYLGLUCOSAMINIDASE"/>
    <property type="match status" value="1"/>
</dbReference>
<proteinExistence type="predicted"/>
<dbReference type="AlphaFoldDB" id="A0A2R5EN65"/>
<dbReference type="InterPro" id="IPR051465">
    <property type="entry name" value="Cell_Envelope_Struct_Comp"/>
</dbReference>